<dbReference type="GO" id="GO:0005886">
    <property type="term" value="C:plasma membrane"/>
    <property type="evidence" value="ECO:0007669"/>
    <property type="project" value="TreeGrafter"/>
</dbReference>
<feature type="transmembrane region" description="Helical" evidence="6">
    <location>
        <begin position="135"/>
        <end position="158"/>
    </location>
</feature>
<evidence type="ECO:0000256" key="3">
    <source>
        <dbReference type="ARBA" id="ARBA00022692"/>
    </source>
</evidence>
<dbReference type="OrthoDB" id="432685at2759"/>
<protein>
    <submittedName>
        <fullName evidence="7">Uncharacterized protein</fullName>
    </submittedName>
</protein>
<reference evidence="8" key="1">
    <citation type="journal article" date="2012" name="Science">
        <title>The Paleozoic origin of enzymatic lignin decomposition reconstructed from 31 fungal genomes.</title>
        <authorList>
            <person name="Floudas D."/>
            <person name="Binder M."/>
            <person name="Riley R."/>
            <person name="Barry K."/>
            <person name="Blanchette R.A."/>
            <person name="Henrissat B."/>
            <person name="Martinez A.T."/>
            <person name="Otillar R."/>
            <person name="Spatafora J.W."/>
            <person name="Yadav J.S."/>
            <person name="Aerts A."/>
            <person name="Benoit I."/>
            <person name="Boyd A."/>
            <person name="Carlson A."/>
            <person name="Copeland A."/>
            <person name="Coutinho P.M."/>
            <person name="de Vries R.P."/>
            <person name="Ferreira P."/>
            <person name="Findley K."/>
            <person name="Foster B."/>
            <person name="Gaskell J."/>
            <person name="Glotzer D."/>
            <person name="Gorecki P."/>
            <person name="Heitman J."/>
            <person name="Hesse C."/>
            <person name="Hori C."/>
            <person name="Igarashi K."/>
            <person name="Jurgens J.A."/>
            <person name="Kallen N."/>
            <person name="Kersten P."/>
            <person name="Kohler A."/>
            <person name="Kuees U."/>
            <person name="Kumar T.K.A."/>
            <person name="Kuo A."/>
            <person name="LaButti K."/>
            <person name="Larrondo L.F."/>
            <person name="Lindquist E."/>
            <person name="Ling A."/>
            <person name="Lombard V."/>
            <person name="Lucas S."/>
            <person name="Lundell T."/>
            <person name="Martin R."/>
            <person name="McLaughlin D.J."/>
            <person name="Morgenstern I."/>
            <person name="Morin E."/>
            <person name="Murat C."/>
            <person name="Nagy L.G."/>
            <person name="Nolan M."/>
            <person name="Ohm R.A."/>
            <person name="Patyshakuliyeva A."/>
            <person name="Rokas A."/>
            <person name="Ruiz-Duenas F.J."/>
            <person name="Sabat G."/>
            <person name="Salamov A."/>
            <person name="Samejima M."/>
            <person name="Schmutz J."/>
            <person name="Slot J.C."/>
            <person name="St John F."/>
            <person name="Stenlid J."/>
            <person name="Sun H."/>
            <person name="Sun S."/>
            <person name="Syed K."/>
            <person name="Tsang A."/>
            <person name="Wiebenga A."/>
            <person name="Young D."/>
            <person name="Pisabarro A."/>
            <person name="Eastwood D.C."/>
            <person name="Martin F."/>
            <person name="Cullen D."/>
            <person name="Grigoriev I.V."/>
            <person name="Hibbett D.S."/>
        </authorList>
    </citation>
    <scope>NUCLEOTIDE SEQUENCE [LARGE SCALE GENOMIC DNA]</scope>
    <source>
        <strain evidence="8">RWD-64-598 SS2</strain>
    </source>
</reference>
<dbReference type="AlphaFoldDB" id="A0A5M3MN31"/>
<dbReference type="RefSeq" id="XP_007769047.1">
    <property type="nucleotide sequence ID" value="XM_007770857.1"/>
</dbReference>
<evidence type="ECO:0000313" key="7">
    <source>
        <dbReference type="EMBL" id="EIW80420.1"/>
    </source>
</evidence>
<dbReference type="GeneID" id="19207879"/>
<organism evidence="7 8">
    <name type="scientific">Coniophora puteana (strain RWD-64-598)</name>
    <name type="common">Brown rot fungus</name>
    <dbReference type="NCBI Taxonomy" id="741705"/>
    <lineage>
        <taxon>Eukaryota</taxon>
        <taxon>Fungi</taxon>
        <taxon>Dikarya</taxon>
        <taxon>Basidiomycota</taxon>
        <taxon>Agaricomycotina</taxon>
        <taxon>Agaricomycetes</taxon>
        <taxon>Agaricomycetidae</taxon>
        <taxon>Boletales</taxon>
        <taxon>Coniophorineae</taxon>
        <taxon>Coniophoraceae</taxon>
        <taxon>Coniophora</taxon>
    </lineage>
</organism>
<comment type="caution">
    <text evidence="7">The sequence shown here is derived from an EMBL/GenBank/DDBJ whole genome shotgun (WGS) entry which is preliminary data.</text>
</comment>
<accession>A0A5M3MN31</accession>
<feature type="transmembrane region" description="Helical" evidence="6">
    <location>
        <begin position="101"/>
        <end position="123"/>
    </location>
</feature>
<dbReference type="PANTHER" id="PTHR30028:SF0">
    <property type="entry name" value="PROTEIN ALUMINUM SENSITIVE 3"/>
    <property type="match status" value="1"/>
</dbReference>
<gene>
    <name evidence="7" type="ORF">CONPUDRAFT_57521</name>
</gene>
<name>A0A5M3MN31_CONPW</name>
<dbReference type="Pfam" id="PF03649">
    <property type="entry name" value="UPF0014"/>
    <property type="match status" value="2"/>
</dbReference>
<evidence type="ECO:0000256" key="4">
    <source>
        <dbReference type="ARBA" id="ARBA00022989"/>
    </source>
</evidence>
<feature type="transmembrane region" description="Helical" evidence="6">
    <location>
        <begin position="12"/>
        <end position="31"/>
    </location>
</feature>
<dbReference type="Proteomes" id="UP000053558">
    <property type="component" value="Unassembled WGS sequence"/>
</dbReference>
<evidence type="ECO:0000313" key="8">
    <source>
        <dbReference type="Proteomes" id="UP000053558"/>
    </source>
</evidence>
<dbReference type="OMA" id="THAPMLE"/>
<feature type="transmembrane region" description="Helical" evidence="6">
    <location>
        <begin position="249"/>
        <end position="274"/>
    </location>
</feature>
<evidence type="ECO:0000256" key="1">
    <source>
        <dbReference type="ARBA" id="ARBA00004141"/>
    </source>
</evidence>
<comment type="subcellular location">
    <subcellularLocation>
        <location evidence="1">Membrane</location>
        <topology evidence="1">Multi-pass membrane protein</topology>
    </subcellularLocation>
</comment>
<evidence type="ECO:0000256" key="6">
    <source>
        <dbReference type="SAM" id="Phobius"/>
    </source>
</evidence>
<dbReference type="PANTHER" id="PTHR30028">
    <property type="entry name" value="UPF0014 INNER MEMBRANE PROTEIN YBBM-RELATED"/>
    <property type="match status" value="1"/>
</dbReference>
<dbReference type="KEGG" id="cput:CONPUDRAFT_57521"/>
<comment type="similarity">
    <text evidence="2">Belongs to the UPF0014 family.</text>
</comment>
<dbReference type="EMBL" id="JH711579">
    <property type="protein sequence ID" value="EIW80420.1"/>
    <property type="molecule type" value="Genomic_DNA"/>
</dbReference>
<keyword evidence="8" id="KW-1185">Reference proteome</keyword>
<evidence type="ECO:0000256" key="2">
    <source>
        <dbReference type="ARBA" id="ARBA00005268"/>
    </source>
</evidence>
<keyword evidence="3 6" id="KW-0812">Transmembrane</keyword>
<proteinExistence type="inferred from homology"/>
<dbReference type="InterPro" id="IPR005226">
    <property type="entry name" value="UPF0014_fam"/>
</dbReference>
<feature type="transmembrane region" description="Helical" evidence="6">
    <location>
        <begin position="71"/>
        <end position="89"/>
    </location>
</feature>
<evidence type="ECO:0000256" key="5">
    <source>
        <dbReference type="ARBA" id="ARBA00023136"/>
    </source>
</evidence>
<feature type="transmembrane region" description="Helical" evidence="6">
    <location>
        <begin position="217"/>
        <end position="237"/>
    </location>
</feature>
<keyword evidence="5 6" id="KW-0472">Membrane</keyword>
<sequence>MNTLERVSGPPTLTWANVGVGFAFIVFNVLVSATLRLGEGSAFLTAAIRCVVQLSVMGLVLQRIIETDSPWAVAGIAVLLNLLGTFEAVANKSKIRHTFMFISVLMSMLCSTIPISIVGSRWAMSTQPFWKPDQYILIVGMLAGNAISGVVIAVSSVLQQLYTDRDKVETYLAFGASRFEACTPIARDALRLALMPTISQMRYVSSLCHRLLVTDDLTSIIGMISIPGTMTGAILGGSSVEQAAKLQMIIMFMISAATALSSIAATVVALCVVVDSDHRIRIDRIHDHEYVLWRARNWIVRKIATVVSALAMSIARAFQAHNRDTEEDDTVGETGSLLG</sequence>
<keyword evidence="4 6" id="KW-1133">Transmembrane helix</keyword>